<evidence type="ECO:0000256" key="21">
    <source>
        <dbReference type="ARBA" id="ARBA00048096"/>
    </source>
</evidence>
<evidence type="ECO:0000256" key="18">
    <source>
        <dbReference type="ARBA" id="ARBA00047367"/>
    </source>
</evidence>
<feature type="transmembrane region" description="Helical" evidence="32">
    <location>
        <begin position="413"/>
        <end position="430"/>
    </location>
</feature>
<feature type="compositionally biased region" description="Basic and acidic residues" evidence="31">
    <location>
        <begin position="205"/>
        <end position="217"/>
    </location>
</feature>
<evidence type="ECO:0000256" key="30">
    <source>
        <dbReference type="PIRSR" id="PIRSR000439-1"/>
    </source>
</evidence>
<comment type="catalytic activity">
    <reaction evidence="4">
        <text>hexadecane-1,2-diol + 2 hexadecanoyl-CoA = 1,2-O,O-dihexadecanoyl-1,2-hexadecanediol + 2 CoA</text>
        <dbReference type="Rhea" id="RHEA:38211"/>
        <dbReference type="ChEBI" id="CHEBI:57287"/>
        <dbReference type="ChEBI" id="CHEBI:57379"/>
        <dbReference type="ChEBI" id="CHEBI:75586"/>
        <dbReference type="ChEBI" id="CHEBI:75608"/>
    </reaction>
    <physiologicalReaction direction="left-to-right" evidence="4">
        <dbReference type="Rhea" id="RHEA:38212"/>
    </physiologicalReaction>
</comment>
<comment type="catalytic activity">
    <reaction evidence="27">
        <text>1-(9Z-octadecenoyl)-glycerol + (9Z)-octadecenoyl-CoA = 1,2-di-(9Z-octadecenoyl)-glycerol + CoA</text>
        <dbReference type="Rhea" id="RHEA:37915"/>
        <dbReference type="ChEBI" id="CHEBI:52323"/>
        <dbReference type="ChEBI" id="CHEBI:57287"/>
        <dbReference type="ChEBI" id="CHEBI:57387"/>
        <dbReference type="ChEBI" id="CHEBI:75342"/>
    </reaction>
    <physiologicalReaction direction="left-to-right" evidence="27">
        <dbReference type="Rhea" id="RHEA:37916"/>
    </physiologicalReaction>
</comment>
<dbReference type="GO" id="GO:0004144">
    <property type="term" value="F:diacylglycerol O-acyltransferase activity"/>
    <property type="evidence" value="ECO:0007669"/>
    <property type="project" value="UniProtKB-EC"/>
</dbReference>
<dbReference type="PIRSF" id="PIRSF500231">
    <property type="entry name" value="Oat_dag"/>
    <property type="match status" value="1"/>
</dbReference>
<keyword evidence="14 32" id="KW-1133">Transmembrane helix</keyword>
<feature type="transmembrane region" description="Helical" evidence="32">
    <location>
        <begin position="384"/>
        <end position="401"/>
    </location>
</feature>
<evidence type="ECO:0000256" key="10">
    <source>
        <dbReference type="ARBA" id="ARBA00009010"/>
    </source>
</evidence>
<evidence type="ECO:0000256" key="3">
    <source>
        <dbReference type="ARBA" id="ARBA00000895"/>
    </source>
</evidence>
<evidence type="ECO:0000256" key="32">
    <source>
        <dbReference type="SAM" id="Phobius"/>
    </source>
</evidence>
<dbReference type="EMBL" id="JBAMIC010000001">
    <property type="protein sequence ID" value="KAK7114228.1"/>
    <property type="molecule type" value="Genomic_DNA"/>
</dbReference>
<keyword evidence="12 32" id="KW-0812">Transmembrane</keyword>
<keyword evidence="15 29" id="KW-0472">Membrane</keyword>
<keyword evidence="34" id="KW-1185">Reference proteome</keyword>
<evidence type="ECO:0000256" key="26">
    <source>
        <dbReference type="ARBA" id="ARBA00048907"/>
    </source>
</evidence>
<evidence type="ECO:0000256" key="13">
    <source>
        <dbReference type="ARBA" id="ARBA00022824"/>
    </source>
</evidence>
<evidence type="ECO:0000256" key="6">
    <source>
        <dbReference type="ARBA" id="ARBA00001349"/>
    </source>
</evidence>
<dbReference type="GO" id="GO:0019432">
    <property type="term" value="P:triglyceride biosynthetic process"/>
    <property type="evidence" value="ECO:0007669"/>
    <property type="project" value="InterPro"/>
</dbReference>
<comment type="catalytic activity">
    <reaction evidence="2">
        <text>all-trans-retinol + an acyl-CoA = an all-trans-retinyl ester + CoA</text>
        <dbReference type="Rhea" id="RHEA:11488"/>
        <dbReference type="ChEBI" id="CHEBI:17336"/>
        <dbReference type="ChEBI" id="CHEBI:57287"/>
        <dbReference type="ChEBI" id="CHEBI:58342"/>
        <dbReference type="ChEBI" id="CHEBI:63410"/>
        <dbReference type="EC" id="2.3.1.76"/>
    </reaction>
    <physiologicalReaction direction="left-to-right" evidence="2">
        <dbReference type="Rhea" id="RHEA:11489"/>
    </physiologicalReaction>
</comment>
<dbReference type="PANTHER" id="PTHR10408">
    <property type="entry name" value="STEROL O-ACYLTRANSFERASE"/>
    <property type="match status" value="1"/>
</dbReference>
<evidence type="ECO:0000313" key="33">
    <source>
        <dbReference type="EMBL" id="KAK7114228.1"/>
    </source>
</evidence>
<evidence type="ECO:0000256" key="5">
    <source>
        <dbReference type="ARBA" id="ARBA00001313"/>
    </source>
</evidence>
<dbReference type="PIRSF" id="PIRSF000439">
    <property type="entry name" value="Oat_ACAT_DAG_ARE"/>
    <property type="match status" value="1"/>
</dbReference>
<evidence type="ECO:0000256" key="27">
    <source>
        <dbReference type="ARBA" id="ARBA00049168"/>
    </source>
</evidence>
<comment type="catalytic activity">
    <reaction evidence="21">
        <text>2,3-di-(9Z)-octadecenoyl-sn-glycerol + (9Z)-octadecenoyl-CoA = 1,2,3-tri-(9Z-octadecenoyl)-glycerol + CoA</text>
        <dbReference type="Rhea" id="RHEA:38439"/>
        <dbReference type="ChEBI" id="CHEBI:53753"/>
        <dbReference type="ChEBI" id="CHEBI:57287"/>
        <dbReference type="ChEBI" id="CHEBI:57387"/>
        <dbReference type="ChEBI" id="CHEBI:75824"/>
    </reaction>
    <physiologicalReaction direction="left-to-right" evidence="21">
        <dbReference type="Rhea" id="RHEA:38440"/>
    </physiologicalReaction>
</comment>
<dbReference type="Pfam" id="PF03062">
    <property type="entry name" value="MBOAT"/>
    <property type="match status" value="1"/>
</dbReference>
<evidence type="ECO:0000256" key="17">
    <source>
        <dbReference type="ARBA" id="ARBA00023610"/>
    </source>
</evidence>
<gene>
    <name evidence="33" type="ORF">V1264_000318</name>
</gene>
<feature type="transmembrane region" description="Helical" evidence="32">
    <location>
        <begin position="442"/>
        <end position="460"/>
    </location>
</feature>
<proteinExistence type="inferred from homology"/>
<accession>A0AAN9GML7</accession>
<comment type="catalytic activity">
    <reaction evidence="5">
        <text>2-(9Z-octadecenoyl)-glycerol + hexadecanoyl-CoA = 1-hexadecanoyl-2-(9Z-octadecenoyl)-sn-glycerol + CoA</text>
        <dbReference type="Rhea" id="RHEA:38071"/>
        <dbReference type="ChEBI" id="CHEBI:57287"/>
        <dbReference type="ChEBI" id="CHEBI:57379"/>
        <dbReference type="ChEBI" id="CHEBI:73990"/>
        <dbReference type="ChEBI" id="CHEBI:75466"/>
    </reaction>
    <physiologicalReaction direction="left-to-right" evidence="5">
        <dbReference type="Rhea" id="RHEA:38072"/>
    </physiologicalReaction>
</comment>
<feature type="active site" evidence="30">
    <location>
        <position position="402"/>
    </location>
</feature>
<evidence type="ECO:0000256" key="2">
    <source>
        <dbReference type="ARBA" id="ARBA00000633"/>
    </source>
</evidence>
<comment type="catalytic activity">
    <reaction evidence="3">
        <text>13-cis-retinol + hexadecanoyl-CoA = 13-cis-retinyl hexadecanoate + CoA</text>
        <dbReference type="Rhea" id="RHEA:55296"/>
        <dbReference type="ChEBI" id="CHEBI:45479"/>
        <dbReference type="ChEBI" id="CHEBI:57287"/>
        <dbReference type="ChEBI" id="CHEBI:57379"/>
        <dbReference type="ChEBI" id="CHEBI:138722"/>
    </reaction>
    <physiologicalReaction direction="left-to-right" evidence="3">
        <dbReference type="Rhea" id="RHEA:55297"/>
    </physiologicalReaction>
</comment>
<evidence type="ECO:0000256" key="4">
    <source>
        <dbReference type="ARBA" id="ARBA00001118"/>
    </source>
</evidence>
<feature type="region of interest" description="Disordered" evidence="31">
    <location>
        <begin position="191"/>
        <end position="222"/>
    </location>
</feature>
<evidence type="ECO:0000256" key="12">
    <source>
        <dbReference type="ARBA" id="ARBA00022692"/>
    </source>
</evidence>
<dbReference type="InterPro" id="IPR004299">
    <property type="entry name" value="MBOAT_fam"/>
</dbReference>
<evidence type="ECO:0000256" key="25">
    <source>
        <dbReference type="ARBA" id="ARBA00048728"/>
    </source>
</evidence>
<comment type="similarity">
    <text evidence="10 29">Belongs to the membrane-bound acyltransferase family. Sterol o-acyltransferase subfamily.</text>
</comment>
<comment type="caution">
    <text evidence="33">The sequence shown here is derived from an EMBL/GenBank/DDBJ whole genome shotgun (WGS) entry which is preliminary data.</text>
</comment>
<dbReference type="AlphaFoldDB" id="A0AAN9GML7"/>
<feature type="transmembrane region" description="Helical" evidence="32">
    <location>
        <begin position="131"/>
        <end position="153"/>
    </location>
</feature>
<evidence type="ECO:0000256" key="11">
    <source>
        <dbReference type="ARBA" id="ARBA00022679"/>
    </source>
</evidence>
<comment type="catalytic activity">
    <reaction evidence="20">
        <text>1-O-(9Z-octadecenyl)-glycerol + (9Z)-octadecenoyl-CoA = 1-O-(9Z-octadecyl)-3-(9Z-octadecenoyl)-glycerol + CoA</text>
        <dbReference type="Rhea" id="RHEA:55340"/>
        <dbReference type="ChEBI" id="CHEBI:34116"/>
        <dbReference type="ChEBI" id="CHEBI:57287"/>
        <dbReference type="ChEBI" id="CHEBI:57387"/>
        <dbReference type="ChEBI" id="CHEBI:197429"/>
    </reaction>
    <physiologicalReaction direction="left-to-right" evidence="20">
        <dbReference type="Rhea" id="RHEA:55341"/>
    </physiologicalReaction>
</comment>
<evidence type="ECO:0000256" key="1">
    <source>
        <dbReference type="ARBA" id="ARBA00000174"/>
    </source>
</evidence>
<reference evidence="33 34" key="1">
    <citation type="submission" date="2024-02" db="EMBL/GenBank/DDBJ databases">
        <title>Chromosome-scale genome assembly of the rough periwinkle Littorina saxatilis.</title>
        <authorList>
            <person name="De Jode A."/>
            <person name="Faria R."/>
            <person name="Formenti G."/>
            <person name="Sims Y."/>
            <person name="Smith T.P."/>
            <person name="Tracey A."/>
            <person name="Wood J.M.D."/>
            <person name="Zagrodzka Z.B."/>
            <person name="Johannesson K."/>
            <person name="Butlin R.K."/>
            <person name="Leder E.H."/>
        </authorList>
    </citation>
    <scope>NUCLEOTIDE SEQUENCE [LARGE SCALE GENOMIC DNA]</scope>
    <source>
        <strain evidence="33">Snail1</strain>
        <tissue evidence="33">Muscle</tissue>
    </source>
</reference>
<protein>
    <recommendedName>
        <fullName evidence="29">O-acyltransferase</fullName>
    </recommendedName>
</protein>
<comment type="pathway">
    <text evidence="9">Lipid metabolism; glycerolipid metabolism.</text>
</comment>
<evidence type="ECO:0000256" key="23">
    <source>
        <dbReference type="ARBA" id="ARBA00048614"/>
    </source>
</evidence>
<evidence type="ECO:0000256" key="19">
    <source>
        <dbReference type="ARBA" id="ARBA00047609"/>
    </source>
</evidence>
<comment type="subunit">
    <text evidence="17">Homodimer or homotetramer; both forms have similar enzymatic activities.</text>
</comment>
<evidence type="ECO:0000256" key="7">
    <source>
        <dbReference type="ARBA" id="ARBA00001764"/>
    </source>
</evidence>
<evidence type="ECO:0000313" key="34">
    <source>
        <dbReference type="Proteomes" id="UP001374579"/>
    </source>
</evidence>
<evidence type="ECO:0000256" key="9">
    <source>
        <dbReference type="ARBA" id="ARBA00005175"/>
    </source>
</evidence>
<evidence type="ECO:0000256" key="31">
    <source>
        <dbReference type="SAM" id="MobiDB-lite"/>
    </source>
</evidence>
<dbReference type="GO" id="GO:0005789">
    <property type="term" value="C:endoplasmic reticulum membrane"/>
    <property type="evidence" value="ECO:0007669"/>
    <property type="project" value="UniProtKB-SubCell"/>
</dbReference>
<feature type="transmembrane region" description="Helical" evidence="32">
    <location>
        <begin position="269"/>
        <end position="288"/>
    </location>
</feature>
<comment type="subcellular location">
    <subcellularLocation>
        <location evidence="8 29">Endoplasmic reticulum membrane</location>
        <topology evidence="8 29">Multi-pass membrane protein</topology>
    </subcellularLocation>
</comment>
<comment type="catalytic activity">
    <reaction evidence="19">
        <text>1-O-(9Z-octadecyl)-3-(9Z-octadecenoyl)-glycerol + (9Z)-octadecenoyl-CoA = 1-O-(9Z-octadecenyl)-2,3-di-(9Z-octadecenoyl)glycerol + CoA</text>
        <dbReference type="Rhea" id="RHEA:55344"/>
        <dbReference type="ChEBI" id="CHEBI:57287"/>
        <dbReference type="ChEBI" id="CHEBI:57387"/>
        <dbReference type="ChEBI" id="CHEBI:138735"/>
        <dbReference type="ChEBI" id="CHEBI:197429"/>
    </reaction>
    <physiologicalReaction direction="left-to-right" evidence="19">
        <dbReference type="Rhea" id="RHEA:55345"/>
    </physiologicalReaction>
</comment>
<evidence type="ECO:0000256" key="14">
    <source>
        <dbReference type="ARBA" id="ARBA00022989"/>
    </source>
</evidence>
<dbReference type="PANTHER" id="PTHR10408:SF7">
    <property type="entry name" value="DIACYLGLYCEROL O-ACYLTRANSFERASE 1"/>
    <property type="match status" value="1"/>
</dbReference>
<comment type="catalytic activity">
    <reaction evidence="25">
        <text>1,2-di-(9Z-octadecenoyl)-glycerol + (9Z)-octadecenoate + H(+) = 1,2,3-tri-(9Z-octadecenoyl)-glycerol + H2O</text>
        <dbReference type="Rhea" id="RHEA:38379"/>
        <dbReference type="ChEBI" id="CHEBI:15377"/>
        <dbReference type="ChEBI" id="CHEBI:15378"/>
        <dbReference type="ChEBI" id="CHEBI:30823"/>
        <dbReference type="ChEBI" id="CHEBI:52323"/>
        <dbReference type="ChEBI" id="CHEBI:53753"/>
    </reaction>
    <physiologicalReaction direction="left-to-right" evidence="25">
        <dbReference type="Rhea" id="RHEA:38380"/>
    </physiologicalReaction>
</comment>
<dbReference type="GO" id="GO:0050252">
    <property type="term" value="F:retinol O-fatty-acyltransferase activity"/>
    <property type="evidence" value="ECO:0007669"/>
    <property type="project" value="UniProtKB-EC"/>
</dbReference>
<comment type="catalytic activity">
    <reaction evidence="24">
        <text>an acyl-CoA + a 1,2-diacyl-sn-glycerol = a triacyl-sn-glycerol + CoA</text>
        <dbReference type="Rhea" id="RHEA:10868"/>
        <dbReference type="ChEBI" id="CHEBI:17815"/>
        <dbReference type="ChEBI" id="CHEBI:57287"/>
        <dbReference type="ChEBI" id="CHEBI:58342"/>
        <dbReference type="ChEBI" id="CHEBI:64615"/>
        <dbReference type="EC" id="2.3.1.20"/>
    </reaction>
    <physiologicalReaction direction="left-to-right" evidence="24">
        <dbReference type="Rhea" id="RHEA:10869"/>
    </physiologicalReaction>
</comment>
<dbReference type="InterPro" id="IPR014371">
    <property type="entry name" value="Oat_ACAT_DAG_ARE"/>
</dbReference>
<keyword evidence="16 29" id="KW-0012">Acyltransferase</keyword>
<comment type="catalytic activity">
    <reaction evidence="7">
        <text>all-trans-retinol + hexadecanoyl-CoA = all-trans-retinyl hexadecanoate + CoA</text>
        <dbReference type="Rhea" id="RHEA:38175"/>
        <dbReference type="ChEBI" id="CHEBI:17336"/>
        <dbReference type="ChEBI" id="CHEBI:17616"/>
        <dbReference type="ChEBI" id="CHEBI:57287"/>
        <dbReference type="ChEBI" id="CHEBI:57379"/>
    </reaction>
    <physiologicalReaction direction="left-to-right" evidence="7">
        <dbReference type="Rhea" id="RHEA:38176"/>
    </physiologicalReaction>
</comment>
<evidence type="ECO:0000256" key="29">
    <source>
        <dbReference type="PIRNR" id="PIRNR000439"/>
    </source>
</evidence>
<comment type="catalytic activity">
    <reaction evidence="1">
        <text>hexadecane-1,2-diol + hexadecanoyl-CoA = 2-hydroxyhexadecyl hexadecanoate + CoA</text>
        <dbReference type="Rhea" id="RHEA:38171"/>
        <dbReference type="ChEBI" id="CHEBI:57287"/>
        <dbReference type="ChEBI" id="CHEBI:57379"/>
        <dbReference type="ChEBI" id="CHEBI:75586"/>
        <dbReference type="ChEBI" id="CHEBI:75587"/>
    </reaction>
    <physiologicalReaction direction="left-to-right" evidence="1">
        <dbReference type="Rhea" id="RHEA:38172"/>
    </physiologicalReaction>
</comment>
<comment type="catalytic activity">
    <reaction evidence="18">
        <text>1,2-di-(9Z-octadecenoyl)-sn-glycerol + (9Z)-octadecenoyl-CoA = 1,2,3-tri-(9Z-octadecenoyl)-glycerol + CoA</text>
        <dbReference type="Rhea" id="RHEA:38219"/>
        <dbReference type="ChEBI" id="CHEBI:52333"/>
        <dbReference type="ChEBI" id="CHEBI:53753"/>
        <dbReference type="ChEBI" id="CHEBI:57287"/>
        <dbReference type="ChEBI" id="CHEBI:57387"/>
    </reaction>
    <physiologicalReaction direction="left-to-right" evidence="18">
        <dbReference type="Rhea" id="RHEA:38220"/>
    </physiologicalReaction>
</comment>
<comment type="catalytic activity">
    <reaction evidence="26">
        <text>hexadecan-1-ol + hexadecanoyl-CoA = hexadecyl hexadecanoate + CoA</text>
        <dbReference type="Rhea" id="RHEA:38167"/>
        <dbReference type="ChEBI" id="CHEBI:16125"/>
        <dbReference type="ChEBI" id="CHEBI:57287"/>
        <dbReference type="ChEBI" id="CHEBI:57379"/>
        <dbReference type="ChEBI" id="CHEBI:75584"/>
    </reaction>
    <physiologicalReaction direction="left-to-right" evidence="26">
        <dbReference type="Rhea" id="RHEA:38168"/>
    </physiologicalReaction>
</comment>
<comment type="catalytic activity">
    <reaction evidence="28">
        <text>1,3-di-(9Z-octadecenoyl)-glycerol + (9Z)-octadecenoyl-CoA = 1,2,3-tri-(9Z-octadecenoyl)-glycerol + CoA</text>
        <dbReference type="Rhea" id="RHEA:38435"/>
        <dbReference type="ChEBI" id="CHEBI:53753"/>
        <dbReference type="ChEBI" id="CHEBI:57287"/>
        <dbReference type="ChEBI" id="CHEBI:57387"/>
        <dbReference type="ChEBI" id="CHEBI:75735"/>
    </reaction>
    <physiologicalReaction direction="left-to-right" evidence="28">
        <dbReference type="Rhea" id="RHEA:38436"/>
    </physiologicalReaction>
</comment>
<organism evidence="33 34">
    <name type="scientific">Littorina saxatilis</name>
    <dbReference type="NCBI Taxonomy" id="31220"/>
    <lineage>
        <taxon>Eukaryota</taxon>
        <taxon>Metazoa</taxon>
        <taxon>Spiralia</taxon>
        <taxon>Lophotrochozoa</taxon>
        <taxon>Mollusca</taxon>
        <taxon>Gastropoda</taxon>
        <taxon>Caenogastropoda</taxon>
        <taxon>Littorinimorpha</taxon>
        <taxon>Littorinoidea</taxon>
        <taxon>Littorinidae</taxon>
        <taxon>Littorina</taxon>
    </lineage>
</organism>
<evidence type="ECO:0000256" key="16">
    <source>
        <dbReference type="ARBA" id="ARBA00023315"/>
    </source>
</evidence>
<evidence type="ECO:0000256" key="15">
    <source>
        <dbReference type="ARBA" id="ARBA00023136"/>
    </source>
</evidence>
<comment type="catalytic activity">
    <reaction evidence="22">
        <text>2-(9Z-octadecenoyl)-glycerol + (9Z)-octadecenoyl-CoA = 1,2-di-(9Z-octadecenoyl)-sn-glycerol + CoA</text>
        <dbReference type="Rhea" id="RHEA:37911"/>
        <dbReference type="ChEBI" id="CHEBI:52333"/>
        <dbReference type="ChEBI" id="CHEBI:57287"/>
        <dbReference type="ChEBI" id="CHEBI:57387"/>
        <dbReference type="ChEBI" id="CHEBI:73990"/>
    </reaction>
    <physiologicalReaction direction="left-to-right" evidence="22">
        <dbReference type="Rhea" id="RHEA:37912"/>
    </physiologicalReaction>
</comment>
<sequence>MATTTRRGLRRTTSVSKVEHVTRDEKRARISMPDQPVHKNTDSLFSTSSGFTNYRGLLNLALILLVLSNTRLFLENLMKYGVLIEPLETIKKCFGNLNNWPNVKILLWQSLHPTFALMLEYGLSKARIPEAVGVLGHVVNGLVQLTYPAYIVLKEHPSPVFSSMTLAVATVLFLKLISYAHTNYWCRKHKRDRSVTTQRNRRQSHSGDHNGSVDDRNGMTQLPQPPLVKYPDNLNVKDMAYFVLAPTLCYELNFPRSARIRKRFLIKRILEMVFLMMVIIGLVQQWIVPTINNAIKPLSELDFFRCMERLLKLAVPNHLIWLMFFYAFFHSMLNVLAELLMFGDRDFYQDWWNADTISEFWQNWNVPVHRWCIRHLYKPVRRRGLGKMPSSVAVFFVSAFFHEYLLSVPLKMFKVWAFTGMLMQVPLAYVTGKYMSGKWGNIVVWLSLILGQPVAILAYVHDYYVTTVVNQPVN</sequence>
<feature type="transmembrane region" description="Helical" evidence="32">
    <location>
        <begin position="159"/>
        <end position="181"/>
    </location>
</feature>
<evidence type="ECO:0000256" key="8">
    <source>
        <dbReference type="ARBA" id="ARBA00004477"/>
    </source>
</evidence>
<feature type="transmembrane region" description="Helical" evidence="32">
    <location>
        <begin position="319"/>
        <end position="342"/>
    </location>
</feature>
<dbReference type="InterPro" id="IPR027251">
    <property type="entry name" value="Diacylglycerol_acylTrfase1"/>
</dbReference>
<keyword evidence="13 29" id="KW-0256">Endoplasmic reticulum</keyword>
<comment type="catalytic activity">
    <reaction evidence="6">
        <text>1,2-di-(9Z-octadecenoyl)-sn-glycerol + hexadecanoyl-CoA = 1,2-di-(9Z)-octadecenoyl-3-hexadecanoyl-sn-glycerol + CoA</text>
        <dbReference type="Rhea" id="RHEA:38163"/>
        <dbReference type="ChEBI" id="CHEBI:52333"/>
        <dbReference type="ChEBI" id="CHEBI:57287"/>
        <dbReference type="ChEBI" id="CHEBI:57379"/>
        <dbReference type="ChEBI" id="CHEBI:75583"/>
    </reaction>
    <physiologicalReaction direction="left-to-right" evidence="6">
        <dbReference type="Rhea" id="RHEA:38164"/>
    </physiologicalReaction>
</comment>
<evidence type="ECO:0000256" key="24">
    <source>
        <dbReference type="ARBA" id="ARBA00048634"/>
    </source>
</evidence>
<evidence type="ECO:0000256" key="22">
    <source>
        <dbReference type="ARBA" id="ARBA00048135"/>
    </source>
</evidence>
<keyword evidence="11 29" id="KW-0808">Transferase</keyword>
<name>A0AAN9GML7_9CAEN</name>
<evidence type="ECO:0000256" key="28">
    <source>
        <dbReference type="ARBA" id="ARBA00049549"/>
    </source>
</evidence>
<comment type="catalytic activity">
    <reaction evidence="23">
        <text>1-octadecanoyl-2-(5Z,8Z,11Z,14Z-eicosatetraenoyl)-sn-glycerol + (9Z)-octadecenoyl-CoA = 1-octadecanoyl-2-(5Z,8Z,11Z,14Z)-eicosatetraenoyl-3-(9Z)-octadecenoyl-sn-glycerol + CoA</text>
        <dbReference type="Rhea" id="RHEA:38307"/>
        <dbReference type="ChEBI" id="CHEBI:57287"/>
        <dbReference type="ChEBI" id="CHEBI:57387"/>
        <dbReference type="ChEBI" id="CHEBI:75728"/>
        <dbReference type="ChEBI" id="CHEBI:75729"/>
    </reaction>
    <physiologicalReaction direction="left-to-right" evidence="23">
        <dbReference type="Rhea" id="RHEA:38308"/>
    </physiologicalReaction>
</comment>
<dbReference type="Proteomes" id="UP001374579">
    <property type="component" value="Unassembled WGS sequence"/>
</dbReference>
<evidence type="ECO:0000256" key="20">
    <source>
        <dbReference type="ARBA" id="ARBA00047807"/>
    </source>
</evidence>